<dbReference type="Proteomes" id="UP000199681">
    <property type="component" value="Unassembled WGS sequence"/>
</dbReference>
<dbReference type="EMBL" id="FOPW01000022">
    <property type="protein sequence ID" value="SFH93297.1"/>
    <property type="molecule type" value="Genomic_DNA"/>
</dbReference>
<feature type="transmembrane region" description="Helical" evidence="2">
    <location>
        <begin position="96"/>
        <end position="121"/>
    </location>
</feature>
<comment type="caution">
    <text evidence="3">The sequence shown here is derived from an EMBL/GenBank/DDBJ whole genome shotgun (WGS) entry which is preliminary data.</text>
</comment>
<evidence type="ECO:0000313" key="3">
    <source>
        <dbReference type="EMBL" id="SFH93297.1"/>
    </source>
</evidence>
<organism evidence="3 4">
    <name type="scientific">Cryobacterium levicorallinum</name>
    <dbReference type="NCBI Taxonomy" id="995038"/>
    <lineage>
        <taxon>Bacteria</taxon>
        <taxon>Bacillati</taxon>
        <taxon>Actinomycetota</taxon>
        <taxon>Actinomycetes</taxon>
        <taxon>Micrococcales</taxon>
        <taxon>Microbacteriaceae</taxon>
        <taxon>Cryobacterium</taxon>
    </lineage>
</organism>
<name>A0ABY1EI30_9MICO</name>
<dbReference type="InterPro" id="IPR036259">
    <property type="entry name" value="MFS_trans_sf"/>
</dbReference>
<gene>
    <name evidence="3" type="ORF">SAMN05216274_12243</name>
</gene>
<evidence type="ECO:0000256" key="2">
    <source>
        <dbReference type="SAM" id="Phobius"/>
    </source>
</evidence>
<evidence type="ECO:0000256" key="1">
    <source>
        <dbReference type="SAM" id="MobiDB-lite"/>
    </source>
</evidence>
<accession>A0ABY1EI30</accession>
<keyword evidence="2" id="KW-0812">Transmembrane</keyword>
<feature type="transmembrane region" description="Helical" evidence="2">
    <location>
        <begin position="66"/>
        <end position="84"/>
    </location>
</feature>
<proteinExistence type="predicted"/>
<evidence type="ECO:0000313" key="4">
    <source>
        <dbReference type="Proteomes" id="UP000199681"/>
    </source>
</evidence>
<protein>
    <submittedName>
        <fullName evidence="3">Uncharacterized protein</fullName>
    </submittedName>
</protein>
<sequence>MRADARGSRGETAGGDVGVDTGVGVTGRGAPMGSATTSTENAGTGLFPPPAGIAASTSRRMRSIRLVLVGAGVLLLAWGAFVMFDSVRLTRIPGVALWIAAAIVLHDAILAPIVFACGIALRRVGRRTTGTVIAIVQGAIVVGSIVSLIAVPTMVAKNFAPANPTVLPLDYGLNLGIFWLVLAVLTAGLSVWALLRERRQRVIRVSLRR</sequence>
<keyword evidence="2" id="KW-1133">Transmembrane helix</keyword>
<keyword evidence="4" id="KW-1185">Reference proteome</keyword>
<keyword evidence="2" id="KW-0472">Membrane</keyword>
<reference evidence="3 4" key="1">
    <citation type="submission" date="2016-10" db="EMBL/GenBank/DDBJ databases">
        <authorList>
            <person name="Varghese N."/>
            <person name="Submissions S."/>
        </authorList>
    </citation>
    <scope>NUCLEOTIDE SEQUENCE [LARGE SCALE GENOMIC DNA]</scope>
    <source>
        <strain evidence="3 4">GMCC 1.11211</strain>
    </source>
</reference>
<feature type="transmembrane region" description="Helical" evidence="2">
    <location>
        <begin position="133"/>
        <end position="156"/>
    </location>
</feature>
<feature type="region of interest" description="Disordered" evidence="1">
    <location>
        <begin position="1"/>
        <end position="22"/>
    </location>
</feature>
<dbReference type="SUPFAM" id="SSF103473">
    <property type="entry name" value="MFS general substrate transporter"/>
    <property type="match status" value="1"/>
</dbReference>
<feature type="transmembrane region" description="Helical" evidence="2">
    <location>
        <begin position="176"/>
        <end position="195"/>
    </location>
</feature>